<dbReference type="PANTHER" id="PTHR47481:SF34">
    <property type="entry name" value="CCHC-TYPE DOMAIN-CONTAINING PROTEIN"/>
    <property type="match status" value="1"/>
</dbReference>
<protein>
    <recommendedName>
        <fullName evidence="2">CCHC-type domain-containing protein</fullName>
    </recommendedName>
</protein>
<evidence type="ECO:0000256" key="1">
    <source>
        <dbReference type="SAM" id="MobiDB-lite"/>
    </source>
</evidence>
<dbReference type="SUPFAM" id="SSF57756">
    <property type="entry name" value="Retrovirus zinc finger-like domains"/>
    <property type="match status" value="1"/>
</dbReference>
<organism evidence="3 4">
    <name type="scientific">Malus baccata</name>
    <name type="common">Siberian crab apple</name>
    <name type="synonym">Pyrus baccata</name>
    <dbReference type="NCBI Taxonomy" id="106549"/>
    <lineage>
        <taxon>Eukaryota</taxon>
        <taxon>Viridiplantae</taxon>
        <taxon>Streptophyta</taxon>
        <taxon>Embryophyta</taxon>
        <taxon>Tracheophyta</taxon>
        <taxon>Spermatophyta</taxon>
        <taxon>Magnoliopsida</taxon>
        <taxon>eudicotyledons</taxon>
        <taxon>Gunneridae</taxon>
        <taxon>Pentapetalae</taxon>
        <taxon>rosids</taxon>
        <taxon>fabids</taxon>
        <taxon>Rosales</taxon>
        <taxon>Rosaceae</taxon>
        <taxon>Amygdaloideae</taxon>
        <taxon>Maleae</taxon>
        <taxon>Malus</taxon>
    </lineage>
</organism>
<evidence type="ECO:0000259" key="2">
    <source>
        <dbReference type="SMART" id="SM00343"/>
    </source>
</evidence>
<proteinExistence type="predicted"/>
<dbReference type="PANTHER" id="PTHR47481">
    <property type="match status" value="1"/>
</dbReference>
<evidence type="ECO:0000313" key="4">
    <source>
        <dbReference type="Proteomes" id="UP000315295"/>
    </source>
</evidence>
<name>A0A540KW53_MALBA</name>
<reference evidence="3 4" key="1">
    <citation type="journal article" date="2019" name="G3 (Bethesda)">
        <title>Sequencing of a Wild Apple (Malus baccata) Genome Unravels the Differences Between Cultivated and Wild Apple Species Regarding Disease Resistance and Cold Tolerance.</title>
        <authorList>
            <person name="Chen X."/>
        </authorList>
    </citation>
    <scope>NUCLEOTIDE SEQUENCE [LARGE SCALE GENOMIC DNA]</scope>
    <source>
        <strain evidence="4">cv. Shandingzi</strain>
        <tissue evidence="3">Leaves</tissue>
    </source>
</reference>
<dbReference type="AlphaFoldDB" id="A0A540KW53"/>
<feature type="domain" description="CCHC-type" evidence="2">
    <location>
        <begin position="318"/>
        <end position="334"/>
    </location>
</feature>
<dbReference type="Proteomes" id="UP000315295">
    <property type="component" value="Unassembled WGS sequence"/>
</dbReference>
<sequence>MVTAAQLQILQSPITSLISSVSSSVNVKLDETNYLAWHFQMQLLLEGHSIIGFVDGSMPCPAQFSQDSSATSAVLSGDSSTRVPSDDYTIWKMHDKALMQLITATLSPAAVSCVIGSTSSKELWNRLKDQFSIVTRTSIFQLKSELQTIKKGTDSVTLYLQKIKEARNLLSAAGVFFDNDDIVILTLNGLPAEFNTIRSVIRGRESVISLKDLRSQLLAEETLLENCSHSPVLSALMAQSNGLPSKNQSFSSNYGNNNHASPNSTAYKSFNNTKGRNRFTPNFNPKYGNYKNFHSSPAPGILGTSPPRSNNYGFLSQPCQICGKHNHLASTCRFRNTNSLQGCQICGKNNHFADTCRYRNSGAPSGCTLCGNQYHSADTCFQKNSTPQLNALHAATTSGPYSPFTVSSAPSQQ</sequence>
<dbReference type="EMBL" id="VIEB01000907">
    <property type="protein sequence ID" value="TQD78447.1"/>
    <property type="molecule type" value="Genomic_DNA"/>
</dbReference>
<feature type="domain" description="CCHC-type" evidence="2">
    <location>
        <begin position="342"/>
        <end position="358"/>
    </location>
</feature>
<gene>
    <name evidence="3" type="ORF">C1H46_035987</name>
</gene>
<dbReference type="InterPro" id="IPR001878">
    <property type="entry name" value="Znf_CCHC"/>
</dbReference>
<accession>A0A540KW53</accession>
<feature type="region of interest" description="Disordered" evidence="1">
    <location>
        <begin position="247"/>
        <end position="275"/>
    </location>
</feature>
<evidence type="ECO:0000313" key="3">
    <source>
        <dbReference type="EMBL" id="TQD78447.1"/>
    </source>
</evidence>
<dbReference type="Gene3D" id="4.10.60.10">
    <property type="entry name" value="Zinc finger, CCHC-type"/>
    <property type="match status" value="1"/>
</dbReference>
<dbReference type="GO" id="GO:0003676">
    <property type="term" value="F:nucleic acid binding"/>
    <property type="evidence" value="ECO:0007669"/>
    <property type="project" value="InterPro"/>
</dbReference>
<keyword evidence="4" id="KW-1185">Reference proteome</keyword>
<dbReference type="GO" id="GO:0008270">
    <property type="term" value="F:zinc ion binding"/>
    <property type="evidence" value="ECO:0007669"/>
    <property type="project" value="InterPro"/>
</dbReference>
<dbReference type="Pfam" id="PF14223">
    <property type="entry name" value="Retrotran_gag_2"/>
    <property type="match status" value="1"/>
</dbReference>
<dbReference type="SMART" id="SM00343">
    <property type="entry name" value="ZnF_C2HC"/>
    <property type="match status" value="3"/>
</dbReference>
<feature type="domain" description="CCHC-type" evidence="2">
    <location>
        <begin position="366"/>
        <end position="382"/>
    </location>
</feature>
<dbReference type="InterPro" id="IPR036875">
    <property type="entry name" value="Znf_CCHC_sf"/>
</dbReference>
<comment type="caution">
    <text evidence="3">The sequence shown here is derived from an EMBL/GenBank/DDBJ whole genome shotgun (WGS) entry which is preliminary data.</text>
</comment>